<keyword evidence="1" id="KW-1133">Transmembrane helix</keyword>
<sequence>MLDLDDPEGPIKSKMALGVWTIGFAGSLVLAFFYCPTDWNGPACTTGRYMAAFFVLPIVVALAAIYAYVAYLEHVSCVCGLSTVHVGAVLITVPLTGQPTSVPLNTKTNSKLTEHHFTVGVDVIESH</sequence>
<keyword evidence="1" id="KW-0472">Membrane</keyword>
<protein>
    <submittedName>
        <fullName evidence="2">Transmembrane protein</fullName>
    </submittedName>
</protein>
<proteinExistence type="predicted"/>
<evidence type="ECO:0000313" key="2">
    <source>
        <dbReference type="WBParaSite" id="MCU_007747-RA"/>
    </source>
</evidence>
<accession>A0A5K3FJ14</accession>
<evidence type="ECO:0000256" key="1">
    <source>
        <dbReference type="SAM" id="Phobius"/>
    </source>
</evidence>
<organism evidence="2">
    <name type="scientific">Mesocestoides corti</name>
    <name type="common">Flatworm</name>
    <dbReference type="NCBI Taxonomy" id="53468"/>
    <lineage>
        <taxon>Eukaryota</taxon>
        <taxon>Metazoa</taxon>
        <taxon>Spiralia</taxon>
        <taxon>Lophotrochozoa</taxon>
        <taxon>Platyhelminthes</taxon>
        <taxon>Cestoda</taxon>
        <taxon>Eucestoda</taxon>
        <taxon>Cyclophyllidea</taxon>
        <taxon>Mesocestoididae</taxon>
        <taxon>Mesocestoides</taxon>
    </lineage>
</organism>
<feature type="transmembrane region" description="Helical" evidence="1">
    <location>
        <begin position="49"/>
        <end position="69"/>
    </location>
</feature>
<name>A0A5K3FJ14_MESCO</name>
<feature type="transmembrane region" description="Helical" evidence="1">
    <location>
        <begin position="15"/>
        <end position="37"/>
    </location>
</feature>
<reference evidence="2" key="1">
    <citation type="submission" date="2019-11" db="UniProtKB">
        <authorList>
            <consortium name="WormBaseParasite"/>
        </authorList>
    </citation>
    <scope>IDENTIFICATION</scope>
</reference>
<keyword evidence="1" id="KW-0812">Transmembrane</keyword>
<dbReference type="WBParaSite" id="MCU_007747-RA">
    <property type="protein sequence ID" value="MCU_007747-RA"/>
    <property type="gene ID" value="MCU_007747"/>
</dbReference>
<dbReference type="AlphaFoldDB" id="A0A5K3FJ14"/>